<evidence type="ECO:0000313" key="3">
    <source>
        <dbReference type="Proteomes" id="UP000094527"/>
    </source>
</evidence>
<feature type="region of interest" description="Disordered" evidence="1">
    <location>
        <begin position="66"/>
        <end position="125"/>
    </location>
</feature>
<feature type="compositionally biased region" description="Polar residues" evidence="1">
    <location>
        <begin position="205"/>
        <end position="215"/>
    </location>
</feature>
<dbReference type="EMBL" id="LJIJ01000050">
    <property type="protein sequence ID" value="ODN04247.1"/>
    <property type="molecule type" value="Genomic_DNA"/>
</dbReference>
<reference evidence="2 3" key="1">
    <citation type="journal article" date="2016" name="Genome Biol. Evol.">
        <title>Gene Family Evolution Reflects Adaptation to Soil Environmental Stressors in the Genome of the Collembolan Orchesella cincta.</title>
        <authorList>
            <person name="Faddeeva-Vakhrusheva A."/>
            <person name="Derks M.F."/>
            <person name="Anvar S.Y."/>
            <person name="Agamennone V."/>
            <person name="Suring W."/>
            <person name="Smit S."/>
            <person name="van Straalen N.M."/>
            <person name="Roelofs D."/>
        </authorList>
    </citation>
    <scope>NUCLEOTIDE SEQUENCE [LARGE SCALE GENOMIC DNA]</scope>
    <source>
        <tissue evidence="2">Mixed pool</tissue>
    </source>
</reference>
<dbReference type="PANTHER" id="PTHR16064">
    <property type="entry name" value="BTB POZ DOMAIN CONTAINING 7"/>
    <property type="match status" value="1"/>
</dbReference>
<name>A0A1D2NG75_ORCCI</name>
<organism evidence="2 3">
    <name type="scientific">Orchesella cincta</name>
    <name type="common">Springtail</name>
    <name type="synonym">Podura cincta</name>
    <dbReference type="NCBI Taxonomy" id="48709"/>
    <lineage>
        <taxon>Eukaryota</taxon>
        <taxon>Metazoa</taxon>
        <taxon>Ecdysozoa</taxon>
        <taxon>Arthropoda</taxon>
        <taxon>Hexapoda</taxon>
        <taxon>Collembola</taxon>
        <taxon>Entomobryomorpha</taxon>
        <taxon>Entomobryoidea</taxon>
        <taxon>Orchesellidae</taxon>
        <taxon>Orchesellinae</taxon>
        <taxon>Orchesella</taxon>
    </lineage>
</organism>
<accession>A0A1D2NG75</accession>
<dbReference type="GO" id="GO:0061138">
    <property type="term" value="P:morphogenesis of a branching epithelium"/>
    <property type="evidence" value="ECO:0007669"/>
    <property type="project" value="InterPro"/>
</dbReference>
<evidence type="ECO:0000256" key="1">
    <source>
        <dbReference type="SAM" id="MobiDB-lite"/>
    </source>
</evidence>
<keyword evidence="3" id="KW-1185">Reference proteome</keyword>
<proteinExistence type="predicted"/>
<dbReference type="InterPro" id="IPR042345">
    <property type="entry name" value="Btbd7"/>
</dbReference>
<protein>
    <submittedName>
        <fullName evidence="2">Uncharacterized protein</fullName>
    </submittedName>
</protein>
<feature type="region of interest" description="Disordered" evidence="1">
    <location>
        <begin position="195"/>
        <end position="215"/>
    </location>
</feature>
<comment type="caution">
    <text evidence="2">The sequence shown here is derived from an EMBL/GenBank/DDBJ whole genome shotgun (WGS) entry which is preliminary data.</text>
</comment>
<feature type="compositionally biased region" description="Low complexity" evidence="1">
    <location>
        <begin position="95"/>
        <end position="113"/>
    </location>
</feature>
<dbReference type="PANTHER" id="PTHR16064:SF3">
    <property type="entry name" value="BTB_POZ DOMAIN-CONTAINING PROTEIN 7"/>
    <property type="match status" value="1"/>
</dbReference>
<sequence length="215" mass="23666">MVVDQELLNAMLYREKKLRSAHLRNLNNPLSRERAARYIRLRVVREFGFPDYVAELLDHHNRASLSSAHTTSTTTQTTKEQKSSEELQPSKACISQQQSCSSRSPTHSSSSSYAPPPPEFHNMPDVAMNTTDTVVVPAPEQSRSTSNIPSADNHAESVLIPLLDLDLGDNLGIVSTVRARNRSFGSLNTRHPVCSNAPPAAQALPRSQQQPFIAG</sequence>
<dbReference type="Proteomes" id="UP000094527">
    <property type="component" value="Unassembled WGS sequence"/>
</dbReference>
<dbReference type="AlphaFoldDB" id="A0A1D2NG75"/>
<gene>
    <name evidence="2" type="ORF">Ocin01_02446</name>
</gene>
<evidence type="ECO:0000313" key="2">
    <source>
        <dbReference type="EMBL" id="ODN04247.1"/>
    </source>
</evidence>